<sequence>MRVHYLGPALPEFLPQSIELDANLLSPMRYLVEVHDEAGVEGDVIEGDLLVVDESRPIQHDDLVIVQSEDALRVFRCHRMGGRLLLIPTVRPSESVFAYRSDCRGVVIHRARVSALIEQDG</sequence>
<reference evidence="1" key="1">
    <citation type="submission" date="2022-06" db="EMBL/GenBank/DDBJ databases">
        <title>A novel DMS-producing enzyme.</title>
        <authorList>
            <person name="Zhang Y."/>
        </authorList>
    </citation>
    <scope>NUCLEOTIDE SEQUENCE</scope>
    <source>
        <strain evidence="1">RT37</strain>
    </source>
</reference>
<evidence type="ECO:0000313" key="1">
    <source>
        <dbReference type="EMBL" id="XBO69768.1"/>
    </source>
</evidence>
<proteinExistence type="predicted"/>
<evidence type="ECO:0008006" key="2">
    <source>
        <dbReference type="Google" id="ProtNLM"/>
    </source>
</evidence>
<name>A0AAU7KF14_9GAMM</name>
<accession>A0AAU7KF14</accession>
<dbReference type="EMBL" id="CP098827">
    <property type="protein sequence ID" value="XBO69768.1"/>
    <property type="molecule type" value="Genomic_DNA"/>
</dbReference>
<dbReference type="InterPro" id="IPR036286">
    <property type="entry name" value="LexA/Signal_pep-like_sf"/>
</dbReference>
<dbReference type="Gene3D" id="2.10.109.10">
    <property type="entry name" value="Umud Fragment, subunit A"/>
    <property type="match status" value="1"/>
</dbReference>
<dbReference type="RefSeq" id="WP_348826801.1">
    <property type="nucleotide sequence ID" value="NZ_CP098827.1"/>
</dbReference>
<protein>
    <recommendedName>
        <fullName evidence="2">Peptidase S24/S26A/S26B/S26C domain-containing protein</fullName>
    </recommendedName>
</protein>
<gene>
    <name evidence="1" type="ORF">NFG58_14185</name>
</gene>
<organism evidence="1">
    <name type="scientific">Halomonas sp. RT37</name>
    <dbReference type="NCBI Taxonomy" id="2950872"/>
    <lineage>
        <taxon>Bacteria</taxon>
        <taxon>Pseudomonadati</taxon>
        <taxon>Pseudomonadota</taxon>
        <taxon>Gammaproteobacteria</taxon>
        <taxon>Oceanospirillales</taxon>
        <taxon>Halomonadaceae</taxon>
        <taxon>Halomonas</taxon>
    </lineage>
</organism>
<dbReference type="AlphaFoldDB" id="A0AAU7KF14"/>
<dbReference type="SUPFAM" id="SSF51306">
    <property type="entry name" value="LexA/Signal peptidase"/>
    <property type="match status" value="1"/>
</dbReference>